<dbReference type="GO" id="GO:0008046">
    <property type="term" value="F:axon guidance receptor activity"/>
    <property type="evidence" value="ECO:0007669"/>
    <property type="project" value="TreeGrafter"/>
</dbReference>
<dbReference type="Proteomes" id="UP000288716">
    <property type="component" value="Unassembled WGS sequence"/>
</dbReference>
<organism evidence="5 6">
    <name type="scientific">Leptotrombidium deliense</name>
    <dbReference type="NCBI Taxonomy" id="299467"/>
    <lineage>
        <taxon>Eukaryota</taxon>
        <taxon>Metazoa</taxon>
        <taxon>Ecdysozoa</taxon>
        <taxon>Arthropoda</taxon>
        <taxon>Chelicerata</taxon>
        <taxon>Arachnida</taxon>
        <taxon>Acari</taxon>
        <taxon>Acariformes</taxon>
        <taxon>Trombidiformes</taxon>
        <taxon>Prostigmata</taxon>
        <taxon>Anystina</taxon>
        <taxon>Parasitengona</taxon>
        <taxon>Trombiculoidea</taxon>
        <taxon>Trombiculidae</taxon>
        <taxon>Leptotrombidium</taxon>
    </lineage>
</organism>
<dbReference type="GO" id="GO:0050808">
    <property type="term" value="P:synapse organization"/>
    <property type="evidence" value="ECO:0007669"/>
    <property type="project" value="TreeGrafter"/>
</dbReference>
<dbReference type="STRING" id="299467.A0A443QM77"/>
<keyword evidence="2" id="KW-1015">Disulfide bond</keyword>
<dbReference type="FunFam" id="2.60.40.10:FF:000333">
    <property type="entry name" value="Down syndrome cell adhesion molecule"/>
    <property type="match status" value="1"/>
</dbReference>
<feature type="domain" description="Ig-like" evidence="4">
    <location>
        <begin position="7"/>
        <end position="93"/>
    </location>
</feature>
<keyword evidence="6" id="KW-1185">Reference proteome</keyword>
<dbReference type="Gene3D" id="2.60.40.10">
    <property type="entry name" value="Immunoglobulins"/>
    <property type="match status" value="2"/>
</dbReference>
<dbReference type="InterPro" id="IPR013783">
    <property type="entry name" value="Ig-like_fold"/>
</dbReference>
<dbReference type="PROSITE" id="PS50835">
    <property type="entry name" value="IG_LIKE"/>
    <property type="match status" value="2"/>
</dbReference>
<evidence type="ECO:0000259" key="4">
    <source>
        <dbReference type="PROSITE" id="PS50835"/>
    </source>
</evidence>
<evidence type="ECO:0000256" key="2">
    <source>
        <dbReference type="ARBA" id="ARBA00023157"/>
    </source>
</evidence>
<dbReference type="GO" id="GO:0043025">
    <property type="term" value="C:neuronal cell body"/>
    <property type="evidence" value="ECO:0007669"/>
    <property type="project" value="TreeGrafter"/>
</dbReference>
<proteinExistence type="predicted"/>
<dbReference type="OrthoDB" id="6510948at2759"/>
<keyword evidence="1" id="KW-0732">Signal</keyword>
<dbReference type="GO" id="GO:0030424">
    <property type="term" value="C:axon"/>
    <property type="evidence" value="ECO:0007669"/>
    <property type="project" value="TreeGrafter"/>
</dbReference>
<reference evidence="5 6" key="1">
    <citation type="journal article" date="2018" name="Gigascience">
        <title>Genomes of trombidid mites reveal novel predicted allergens and laterally-transferred genes associated with secondary metabolism.</title>
        <authorList>
            <person name="Dong X."/>
            <person name="Chaisiri K."/>
            <person name="Xia D."/>
            <person name="Armstrong S.D."/>
            <person name="Fang Y."/>
            <person name="Donnelly M.J."/>
            <person name="Kadowaki T."/>
            <person name="McGarry J.W."/>
            <person name="Darby A.C."/>
            <person name="Makepeace B.L."/>
        </authorList>
    </citation>
    <scope>NUCLEOTIDE SEQUENCE [LARGE SCALE GENOMIC DNA]</scope>
    <source>
        <strain evidence="5">UoL-UT</strain>
    </source>
</reference>
<dbReference type="InterPro" id="IPR003598">
    <property type="entry name" value="Ig_sub2"/>
</dbReference>
<dbReference type="AlphaFoldDB" id="A0A443QM77"/>
<dbReference type="GO" id="GO:0005886">
    <property type="term" value="C:plasma membrane"/>
    <property type="evidence" value="ECO:0007669"/>
    <property type="project" value="TreeGrafter"/>
</dbReference>
<dbReference type="InterPro" id="IPR050958">
    <property type="entry name" value="Cell_Adh-Cytoskel_Orgn"/>
</dbReference>
<feature type="domain" description="Ig-like" evidence="4">
    <location>
        <begin position="99"/>
        <end position="136"/>
    </location>
</feature>
<evidence type="ECO:0000256" key="1">
    <source>
        <dbReference type="ARBA" id="ARBA00022729"/>
    </source>
</evidence>
<sequence>MVFAMPPNIFPMIQTITENEGKPTRITCAAYGEQPLTFEWKKEGQKVFETQHLKIETDKDDTILQFSSLKLSDSGNYTCVVKNAHGQQSQTVSLIIKAPVKWLKEPTNIHFKSGEIGNLKCEAEGSPTPSVVWKGK</sequence>
<evidence type="ECO:0000313" key="5">
    <source>
        <dbReference type="EMBL" id="RWS04133.1"/>
    </source>
</evidence>
<keyword evidence="3" id="KW-0393">Immunoglobulin domain</keyword>
<name>A0A443QM77_9ACAR</name>
<accession>A0A443QM77</accession>
<dbReference type="Pfam" id="PF07679">
    <property type="entry name" value="I-set"/>
    <property type="match status" value="1"/>
</dbReference>
<protein>
    <submittedName>
        <fullName evidence="5">Down syndrome cell adhesion molecule-like protein 1-like protein</fullName>
    </submittedName>
</protein>
<dbReference type="PANTHER" id="PTHR45080:SF8">
    <property type="entry name" value="IG-LIKE DOMAIN-CONTAINING PROTEIN"/>
    <property type="match status" value="1"/>
</dbReference>
<dbReference type="InterPro" id="IPR013098">
    <property type="entry name" value="Ig_I-set"/>
</dbReference>
<dbReference type="PANTHER" id="PTHR45080">
    <property type="entry name" value="CONTACTIN 5"/>
    <property type="match status" value="1"/>
</dbReference>
<dbReference type="SMART" id="SM00408">
    <property type="entry name" value="IGc2"/>
    <property type="match status" value="1"/>
</dbReference>
<dbReference type="SMART" id="SM00409">
    <property type="entry name" value="IG"/>
    <property type="match status" value="1"/>
</dbReference>
<feature type="non-terminal residue" evidence="5">
    <location>
        <position position="136"/>
    </location>
</feature>
<dbReference type="SUPFAM" id="SSF48726">
    <property type="entry name" value="Immunoglobulin"/>
    <property type="match status" value="2"/>
</dbReference>
<gene>
    <name evidence="5" type="ORF">B4U80_12623</name>
</gene>
<dbReference type="InterPro" id="IPR003599">
    <property type="entry name" value="Ig_sub"/>
</dbReference>
<evidence type="ECO:0000256" key="3">
    <source>
        <dbReference type="ARBA" id="ARBA00023319"/>
    </source>
</evidence>
<comment type="caution">
    <text evidence="5">The sequence shown here is derived from an EMBL/GenBank/DDBJ whole genome shotgun (WGS) entry which is preliminary data.</text>
</comment>
<evidence type="ECO:0000313" key="6">
    <source>
        <dbReference type="Proteomes" id="UP000288716"/>
    </source>
</evidence>
<dbReference type="InterPro" id="IPR007110">
    <property type="entry name" value="Ig-like_dom"/>
</dbReference>
<dbReference type="GO" id="GO:0007156">
    <property type="term" value="P:homophilic cell adhesion via plasma membrane adhesion molecules"/>
    <property type="evidence" value="ECO:0007669"/>
    <property type="project" value="TreeGrafter"/>
</dbReference>
<dbReference type="EMBL" id="NCKV01053995">
    <property type="protein sequence ID" value="RWS04133.1"/>
    <property type="molecule type" value="Genomic_DNA"/>
</dbReference>
<dbReference type="InterPro" id="IPR036179">
    <property type="entry name" value="Ig-like_dom_sf"/>
</dbReference>
<dbReference type="VEuPathDB" id="VectorBase:LDEU014268"/>